<protein>
    <submittedName>
        <fullName evidence="2">Uncharacterized protein</fullName>
    </submittedName>
</protein>
<name>A0AAD4Y430_OVIAM</name>
<comment type="caution">
    <text evidence="2">The sequence shown here is derived from an EMBL/GenBank/DDBJ whole genome shotgun (WGS) entry which is preliminary data.</text>
</comment>
<evidence type="ECO:0000313" key="3">
    <source>
        <dbReference type="Proteomes" id="UP001214576"/>
    </source>
</evidence>
<sequence>MGAGWKMISVAAPEAPRPAQEPRKPESGSGEPAVVHPAPKEKMHRGAETADIPFGACGSVCDTVLAHKENPDIVLVHYLNVPAIEDCGKPCGPILCSINTDKKEWAKWTKEELIGQLKPMYCNPGDYRTSGSKINKGFPFWAPTANRFLVD</sequence>
<dbReference type="EMBL" id="JAKZEL010000015">
    <property type="protein sequence ID" value="KAI4536890.1"/>
    <property type="molecule type" value="Genomic_DNA"/>
</dbReference>
<accession>A0AAD4Y430</accession>
<organism evidence="2 3">
    <name type="scientific">Ovis ammon polii</name>
    <dbReference type="NCBI Taxonomy" id="230172"/>
    <lineage>
        <taxon>Eukaryota</taxon>
        <taxon>Metazoa</taxon>
        <taxon>Chordata</taxon>
        <taxon>Craniata</taxon>
        <taxon>Vertebrata</taxon>
        <taxon>Euteleostomi</taxon>
        <taxon>Mammalia</taxon>
        <taxon>Eutheria</taxon>
        <taxon>Laurasiatheria</taxon>
        <taxon>Artiodactyla</taxon>
        <taxon>Ruminantia</taxon>
        <taxon>Pecora</taxon>
        <taxon>Bovidae</taxon>
        <taxon>Caprinae</taxon>
        <taxon>Ovis</taxon>
    </lineage>
</organism>
<evidence type="ECO:0000313" key="2">
    <source>
        <dbReference type="EMBL" id="KAI4536890.1"/>
    </source>
</evidence>
<evidence type="ECO:0000256" key="1">
    <source>
        <dbReference type="SAM" id="MobiDB-lite"/>
    </source>
</evidence>
<keyword evidence="3" id="KW-1185">Reference proteome</keyword>
<proteinExistence type="predicted"/>
<dbReference type="Proteomes" id="UP001214576">
    <property type="component" value="Unassembled WGS sequence"/>
</dbReference>
<dbReference type="AlphaFoldDB" id="A0AAD4Y430"/>
<gene>
    <name evidence="2" type="ORF">MG293_013093</name>
</gene>
<feature type="compositionally biased region" description="Basic and acidic residues" evidence="1">
    <location>
        <begin position="38"/>
        <end position="47"/>
    </location>
</feature>
<reference evidence="2" key="1">
    <citation type="submission" date="2022-03" db="EMBL/GenBank/DDBJ databases">
        <title>Genomic analyses of argali, domestic sheep and their hybrids provide insights into chromosomal evolution, heterosis and genetic basis of agronomic traits.</title>
        <authorList>
            <person name="Li M."/>
        </authorList>
    </citation>
    <scope>NUCLEOTIDE SEQUENCE</scope>
    <source>
        <strain evidence="2">CAU-MHL-2022a</strain>
        <tissue evidence="2">Skin</tissue>
    </source>
</reference>
<feature type="region of interest" description="Disordered" evidence="1">
    <location>
        <begin position="1"/>
        <end position="47"/>
    </location>
</feature>